<accession>A0A9J5WMX2</accession>
<proteinExistence type="predicted"/>
<gene>
    <name evidence="1" type="ORF">H5410_057391</name>
</gene>
<evidence type="ECO:0000313" key="1">
    <source>
        <dbReference type="EMBL" id="KAG5577257.1"/>
    </source>
</evidence>
<protein>
    <submittedName>
        <fullName evidence="1">Uncharacterized protein</fullName>
    </submittedName>
</protein>
<evidence type="ECO:0000313" key="2">
    <source>
        <dbReference type="Proteomes" id="UP000824120"/>
    </source>
</evidence>
<organism evidence="1 2">
    <name type="scientific">Solanum commersonii</name>
    <name type="common">Commerson's wild potato</name>
    <name type="synonym">Commerson's nightshade</name>
    <dbReference type="NCBI Taxonomy" id="4109"/>
    <lineage>
        <taxon>Eukaryota</taxon>
        <taxon>Viridiplantae</taxon>
        <taxon>Streptophyta</taxon>
        <taxon>Embryophyta</taxon>
        <taxon>Tracheophyta</taxon>
        <taxon>Spermatophyta</taxon>
        <taxon>Magnoliopsida</taxon>
        <taxon>eudicotyledons</taxon>
        <taxon>Gunneridae</taxon>
        <taxon>Pentapetalae</taxon>
        <taxon>asterids</taxon>
        <taxon>lamiids</taxon>
        <taxon>Solanales</taxon>
        <taxon>Solanaceae</taxon>
        <taxon>Solanoideae</taxon>
        <taxon>Solaneae</taxon>
        <taxon>Solanum</taxon>
    </lineage>
</organism>
<dbReference type="AlphaFoldDB" id="A0A9J5WMX2"/>
<dbReference type="EMBL" id="JACXVP010000011">
    <property type="protein sequence ID" value="KAG5577257.1"/>
    <property type="molecule type" value="Genomic_DNA"/>
</dbReference>
<keyword evidence="2" id="KW-1185">Reference proteome</keyword>
<sequence length="118" mass="13519">MDSQKLMSLELKSIKGDCEIGLLRNIHILIRFNRKEDFINMIDNPGDDMNSFPNLKPTYLVKEPIISLALAVGKHLHLDMITINKTRPSFVSVKVQVDYLAEFPKFVEMEVVNENTSL</sequence>
<comment type="caution">
    <text evidence="1">The sequence shown here is derived from an EMBL/GenBank/DDBJ whole genome shotgun (WGS) entry which is preliminary data.</text>
</comment>
<dbReference type="Proteomes" id="UP000824120">
    <property type="component" value="Chromosome 11"/>
</dbReference>
<name>A0A9J5WMX2_SOLCO</name>
<reference evidence="1 2" key="1">
    <citation type="submission" date="2020-09" db="EMBL/GenBank/DDBJ databases">
        <title>De no assembly of potato wild relative species, Solanum commersonii.</title>
        <authorList>
            <person name="Cho K."/>
        </authorList>
    </citation>
    <scope>NUCLEOTIDE SEQUENCE [LARGE SCALE GENOMIC DNA]</scope>
    <source>
        <strain evidence="1">LZ3.2</strain>
        <tissue evidence="1">Leaf</tissue>
    </source>
</reference>